<dbReference type="PANTHER" id="PTHR31793:SF27">
    <property type="entry name" value="NOVEL THIOESTERASE SUPERFAMILY DOMAIN AND SAPOSIN A-TYPE DOMAIN CONTAINING PROTEIN (0610012H03RIK)"/>
    <property type="match status" value="1"/>
</dbReference>
<evidence type="ECO:0000313" key="4">
    <source>
        <dbReference type="Proteomes" id="UP000473699"/>
    </source>
</evidence>
<evidence type="ECO:0000256" key="2">
    <source>
        <dbReference type="ARBA" id="ARBA00022801"/>
    </source>
</evidence>
<dbReference type="AlphaFoldDB" id="A0A6L5YE25"/>
<dbReference type="NCBIfam" id="TIGR00051">
    <property type="entry name" value="YbgC/FadM family acyl-CoA thioesterase"/>
    <property type="match status" value="1"/>
</dbReference>
<dbReference type="GO" id="GO:0047617">
    <property type="term" value="F:fatty acyl-CoA hydrolase activity"/>
    <property type="evidence" value="ECO:0007669"/>
    <property type="project" value="TreeGrafter"/>
</dbReference>
<accession>A0A6L5YE25</accession>
<keyword evidence="4" id="KW-1185">Reference proteome</keyword>
<dbReference type="Gene3D" id="3.10.129.10">
    <property type="entry name" value="Hotdog Thioesterase"/>
    <property type="match status" value="1"/>
</dbReference>
<dbReference type="Proteomes" id="UP000473699">
    <property type="component" value="Unassembled WGS sequence"/>
</dbReference>
<dbReference type="RefSeq" id="WP_154529426.1">
    <property type="nucleotide sequence ID" value="NZ_JAXDZJ010000064.1"/>
</dbReference>
<reference evidence="3 4" key="1">
    <citation type="submission" date="2019-08" db="EMBL/GenBank/DDBJ databases">
        <title>In-depth cultivation of the pig gut microbiome towards novel bacterial diversity and tailored functional studies.</title>
        <authorList>
            <person name="Wylensek D."/>
            <person name="Hitch T.C.A."/>
            <person name="Clavel T."/>
        </authorList>
    </citation>
    <scope>NUCLEOTIDE SEQUENCE [LARGE SCALE GENOMIC DNA]</scope>
    <source>
        <strain evidence="3 4">SM-530-WT-4B</strain>
    </source>
</reference>
<dbReference type="EMBL" id="VUNH01000011">
    <property type="protein sequence ID" value="MST56343.1"/>
    <property type="molecule type" value="Genomic_DNA"/>
</dbReference>
<comment type="caution">
    <text evidence="3">The sequence shown here is derived from an EMBL/GenBank/DDBJ whole genome shotgun (WGS) entry which is preliminary data.</text>
</comment>
<dbReference type="PIRSF" id="PIRSF003230">
    <property type="entry name" value="YbgC"/>
    <property type="match status" value="1"/>
</dbReference>
<dbReference type="InterPro" id="IPR006684">
    <property type="entry name" value="YbgC/YbaW"/>
</dbReference>
<dbReference type="InterPro" id="IPR029069">
    <property type="entry name" value="HotDog_dom_sf"/>
</dbReference>
<dbReference type="CDD" id="cd00586">
    <property type="entry name" value="4HBT"/>
    <property type="match status" value="1"/>
</dbReference>
<dbReference type="InterPro" id="IPR050563">
    <property type="entry name" value="4-hydroxybenzoyl-CoA_TE"/>
</dbReference>
<comment type="similarity">
    <text evidence="1">Belongs to the 4-hydroxybenzoyl-CoA thioesterase family.</text>
</comment>
<gene>
    <name evidence="3" type="ORF">FYJ74_09900</name>
</gene>
<protein>
    <submittedName>
        <fullName evidence="3">Acyl-CoA thioesterase</fullName>
    </submittedName>
</protein>
<proteinExistence type="inferred from homology"/>
<dbReference type="Pfam" id="PF13279">
    <property type="entry name" value="4HBT_2"/>
    <property type="match status" value="1"/>
</dbReference>
<evidence type="ECO:0000256" key="1">
    <source>
        <dbReference type="ARBA" id="ARBA00005953"/>
    </source>
</evidence>
<dbReference type="SUPFAM" id="SSF54637">
    <property type="entry name" value="Thioesterase/thiol ester dehydrase-isomerase"/>
    <property type="match status" value="1"/>
</dbReference>
<dbReference type="PANTHER" id="PTHR31793">
    <property type="entry name" value="4-HYDROXYBENZOYL-COA THIOESTERASE FAMILY MEMBER"/>
    <property type="match status" value="1"/>
</dbReference>
<sequence>MEAKGEKRSYAFRVRYAETDQMGIAHHSNYFVWFEAGRSDYCRDLGVPYPEWERHGVFLPVVEARCRYKSPLRYDELATLEVFPVECGAAAMTFGYHLRHADGKLAAEGWTKHAFADAEGRLIRGGNEFIERLKSAIFSA</sequence>
<evidence type="ECO:0000313" key="3">
    <source>
        <dbReference type="EMBL" id="MST56343.1"/>
    </source>
</evidence>
<name>A0A6L5YE25_9BACT</name>
<keyword evidence="2" id="KW-0378">Hydrolase</keyword>
<organism evidence="3 4">
    <name type="scientific">Pyramidobacter porci</name>
    <dbReference type="NCBI Taxonomy" id="2605789"/>
    <lineage>
        <taxon>Bacteria</taxon>
        <taxon>Thermotogati</taxon>
        <taxon>Synergistota</taxon>
        <taxon>Synergistia</taxon>
        <taxon>Synergistales</taxon>
        <taxon>Dethiosulfovibrionaceae</taxon>
        <taxon>Pyramidobacter</taxon>
    </lineage>
</organism>